<dbReference type="PROSITE" id="PS00262">
    <property type="entry name" value="INSULIN"/>
    <property type="match status" value="1"/>
</dbReference>
<gene>
    <name evidence="9" type="ORF">HNY73_005066</name>
</gene>
<dbReference type="SUPFAM" id="SSF56994">
    <property type="entry name" value="Insulin-like"/>
    <property type="match status" value="1"/>
</dbReference>
<dbReference type="PRINTS" id="PR00276">
    <property type="entry name" value="INSULINFAMLY"/>
</dbReference>
<feature type="signal peptide" evidence="7">
    <location>
        <begin position="1"/>
        <end position="19"/>
    </location>
</feature>
<feature type="chain" id="PRO_5035905873" evidence="7">
    <location>
        <begin position="20"/>
        <end position="189"/>
    </location>
</feature>
<name>A0A8T0FHW7_ARGBR</name>
<dbReference type="Pfam" id="PF00049">
    <property type="entry name" value="Insulin"/>
    <property type="match status" value="1"/>
</dbReference>
<dbReference type="InterPro" id="IPR022353">
    <property type="entry name" value="Insulin_CS"/>
</dbReference>
<dbReference type="InterPro" id="IPR022352">
    <property type="entry name" value="Ins/IGF/rlx"/>
</dbReference>
<evidence type="ECO:0000256" key="7">
    <source>
        <dbReference type="SAM" id="SignalP"/>
    </source>
</evidence>
<comment type="similarity">
    <text evidence="1 6">Belongs to the insulin family.</text>
</comment>
<dbReference type="Gene3D" id="1.10.100.10">
    <property type="entry name" value="Insulin-like"/>
    <property type="match status" value="1"/>
</dbReference>
<evidence type="ECO:0000256" key="4">
    <source>
        <dbReference type="ARBA" id="ARBA00022729"/>
    </source>
</evidence>
<dbReference type="PANTHER" id="PTHR13647:SF4">
    <property type="entry name" value="INSULIN-LIKE PEPTIDE 1-RELATED"/>
    <property type="match status" value="1"/>
</dbReference>
<reference evidence="9" key="1">
    <citation type="journal article" date="2020" name="bioRxiv">
        <title>Chromosome-level reference genome of the European wasp spider Argiope bruennichi: a resource for studies on range expansion and evolutionary adaptation.</title>
        <authorList>
            <person name="Sheffer M.M."/>
            <person name="Hoppe A."/>
            <person name="Krehenwinkel H."/>
            <person name="Uhl G."/>
            <person name="Kuss A.W."/>
            <person name="Jensen L."/>
            <person name="Jensen C."/>
            <person name="Gillespie R.G."/>
            <person name="Hoff K.J."/>
            <person name="Prost S."/>
        </authorList>
    </citation>
    <scope>NUCLEOTIDE SEQUENCE</scope>
</reference>
<dbReference type="GO" id="GO:0005179">
    <property type="term" value="F:hormone activity"/>
    <property type="evidence" value="ECO:0007669"/>
    <property type="project" value="InterPro"/>
</dbReference>
<dbReference type="Proteomes" id="UP000807504">
    <property type="component" value="Unassembled WGS sequence"/>
</dbReference>
<evidence type="ECO:0000256" key="6">
    <source>
        <dbReference type="RuleBase" id="RU000406"/>
    </source>
</evidence>
<evidence type="ECO:0000256" key="3">
    <source>
        <dbReference type="ARBA" id="ARBA00022685"/>
    </source>
</evidence>
<proteinExistence type="inferred from homology"/>
<keyword evidence="4 7" id="KW-0732">Signal</keyword>
<dbReference type="InterPro" id="IPR016179">
    <property type="entry name" value="Insulin-like"/>
</dbReference>
<reference evidence="9" key="2">
    <citation type="submission" date="2020-06" db="EMBL/GenBank/DDBJ databases">
        <authorList>
            <person name="Sheffer M."/>
        </authorList>
    </citation>
    <scope>NUCLEOTIDE SEQUENCE</scope>
</reference>
<dbReference type="GO" id="GO:0005576">
    <property type="term" value="C:extracellular region"/>
    <property type="evidence" value="ECO:0007669"/>
    <property type="project" value="UniProtKB-SubCell"/>
</dbReference>
<comment type="subunit">
    <text evidence="2">Heterodimer of a B chain and an A chain linked by two disulfide bonds.</text>
</comment>
<dbReference type="CDD" id="cd04366">
    <property type="entry name" value="IlGF_insulin_bombyxin_like"/>
    <property type="match status" value="1"/>
</dbReference>
<evidence type="ECO:0000313" key="9">
    <source>
        <dbReference type="EMBL" id="KAF8789975.1"/>
    </source>
</evidence>
<keyword evidence="10" id="KW-1185">Reference proteome</keyword>
<dbReference type="InterPro" id="IPR036438">
    <property type="entry name" value="Insulin-like_sf"/>
</dbReference>
<evidence type="ECO:0000256" key="5">
    <source>
        <dbReference type="ARBA" id="ARBA00023157"/>
    </source>
</evidence>
<sequence>MFVLCFAFVSFLHSDSVQSVRICGKRLADLLHFMCQHYGGFHSPAAKKSILFSRREAVQEFSVEDGQLSTAIDSGVVDECCRKQCTVATLISYCADGQYLGNLERLSELENLFSSNAESARENQMEEEIPSEASTANREMQHHVNTAMISDRPNLGTSTRNRPVFIVLPQVQEVPSSDMSTEDNSENSL</sequence>
<feature type="domain" description="Insulin-like" evidence="8">
    <location>
        <begin position="20"/>
        <end position="94"/>
    </location>
</feature>
<protein>
    <submittedName>
        <fullName evidence="9">Putative insulin-like peptide 5 like protein</fullName>
    </submittedName>
</protein>
<dbReference type="SMART" id="SM00078">
    <property type="entry name" value="IlGF"/>
    <property type="match status" value="1"/>
</dbReference>
<keyword evidence="6" id="KW-0964">Secreted</keyword>
<accession>A0A8T0FHW7</accession>
<comment type="subcellular location">
    <subcellularLocation>
        <location evidence="6">Secreted</location>
    </subcellularLocation>
</comment>
<comment type="caution">
    <text evidence="9">The sequence shown here is derived from an EMBL/GenBank/DDBJ whole genome shotgun (WGS) entry which is preliminary data.</text>
</comment>
<evidence type="ECO:0000256" key="1">
    <source>
        <dbReference type="ARBA" id="ARBA00009034"/>
    </source>
</evidence>
<dbReference type="EMBL" id="JABXBU010000011">
    <property type="protein sequence ID" value="KAF8789975.1"/>
    <property type="molecule type" value="Genomic_DNA"/>
</dbReference>
<dbReference type="AlphaFoldDB" id="A0A8T0FHW7"/>
<keyword evidence="5" id="KW-1015">Disulfide bond</keyword>
<evidence type="ECO:0000256" key="2">
    <source>
        <dbReference type="ARBA" id="ARBA00011207"/>
    </source>
</evidence>
<evidence type="ECO:0000313" key="10">
    <source>
        <dbReference type="Proteomes" id="UP000807504"/>
    </source>
</evidence>
<organism evidence="9 10">
    <name type="scientific">Argiope bruennichi</name>
    <name type="common">Wasp spider</name>
    <name type="synonym">Aranea bruennichi</name>
    <dbReference type="NCBI Taxonomy" id="94029"/>
    <lineage>
        <taxon>Eukaryota</taxon>
        <taxon>Metazoa</taxon>
        <taxon>Ecdysozoa</taxon>
        <taxon>Arthropoda</taxon>
        <taxon>Chelicerata</taxon>
        <taxon>Arachnida</taxon>
        <taxon>Araneae</taxon>
        <taxon>Araneomorphae</taxon>
        <taxon>Entelegynae</taxon>
        <taxon>Araneoidea</taxon>
        <taxon>Araneidae</taxon>
        <taxon>Argiope</taxon>
    </lineage>
</organism>
<evidence type="ECO:0000259" key="8">
    <source>
        <dbReference type="SMART" id="SM00078"/>
    </source>
</evidence>
<dbReference type="PANTHER" id="PTHR13647">
    <property type="entry name" value="INSULIN-LIKE PEPTIDE 2-RELATED"/>
    <property type="match status" value="1"/>
</dbReference>
<keyword evidence="3" id="KW-0165">Cleavage on pair of basic residues</keyword>